<feature type="transmembrane region" description="Helical" evidence="1">
    <location>
        <begin position="55"/>
        <end position="77"/>
    </location>
</feature>
<accession>A0A0S7BJH5</accession>
<evidence type="ECO:0000313" key="3">
    <source>
        <dbReference type="Proteomes" id="UP000055060"/>
    </source>
</evidence>
<dbReference type="STRING" id="360412.LARV_02403"/>
<organism evidence="2">
    <name type="scientific">Longilinea arvoryzae</name>
    <dbReference type="NCBI Taxonomy" id="360412"/>
    <lineage>
        <taxon>Bacteria</taxon>
        <taxon>Bacillati</taxon>
        <taxon>Chloroflexota</taxon>
        <taxon>Anaerolineae</taxon>
        <taxon>Anaerolineales</taxon>
        <taxon>Anaerolineaceae</taxon>
        <taxon>Longilinea</taxon>
    </lineage>
</organism>
<feature type="transmembrane region" description="Helical" evidence="1">
    <location>
        <begin position="261"/>
        <end position="282"/>
    </location>
</feature>
<reference evidence="2" key="1">
    <citation type="submission" date="2015-07" db="EMBL/GenBank/DDBJ databases">
        <title>Draft Genome Sequences of Anaerolinea thermolimosa IMO-1, Bellilinea caldifistulae GOMI-1, Leptolinea tardivitalis YMTK-2, Levilinea saccharolytica KIBI-1,Longilinea arvoryzae KOME-1, Previously Described as Members of the Anaerolineaceae (Chloroflexi).</title>
        <authorList>
            <person name="Sekiguchi Y."/>
            <person name="Ohashi A."/>
            <person name="Matsuura N."/>
            <person name="Tourlousse M.D."/>
        </authorList>
    </citation>
    <scope>NUCLEOTIDE SEQUENCE [LARGE SCALE GENOMIC DNA]</scope>
    <source>
        <strain evidence="2">KOME-1</strain>
    </source>
</reference>
<feature type="transmembrane region" description="Helical" evidence="1">
    <location>
        <begin position="289"/>
        <end position="305"/>
    </location>
</feature>
<dbReference type="EMBL" id="DF967972">
    <property type="protein sequence ID" value="GAP14630.1"/>
    <property type="molecule type" value="Genomic_DNA"/>
</dbReference>
<protein>
    <recommendedName>
        <fullName evidence="4">Glycosyltransferase RgtA/B/C/D-like domain-containing protein</fullName>
    </recommendedName>
</protein>
<evidence type="ECO:0008006" key="4">
    <source>
        <dbReference type="Google" id="ProtNLM"/>
    </source>
</evidence>
<feature type="transmembrane region" description="Helical" evidence="1">
    <location>
        <begin position="84"/>
        <end position="105"/>
    </location>
</feature>
<sequence>MSSMKKINLWIPTIALMELAACLLASQTVYRIGFPLDDAWIHQTYARNLALHGEFAFLPGVPSAGSTSPLWTILLAVGQWLGGAGVYIWTYLLGFACLAAIALIGEKLFQVMVPATHLKIPAAALLLVTEWHLVWAAASGMETALYCAAILLIFFLAWKANLPAFGLGLLVGVAVWIRPDAITLFGPVGMMLVFQSGSWQQRLRRFVWLAVGVAIPLAGYLAFNYALSGKLWPTTFYAKQAEYAALWQTSFSVRYFKMASLVWVGVGIMLVPGFIFQFWNILKERNWKLGAMMLWWLGYTGIYAYRLPVEYQHGRYLIPAMPVYLLLGLGGSLEIYRIMKINARWKRLFRFAGISATALVALAFLVTGLKTYATDVAIIESEMVDTARWLQMNTAPDDLLAVHDIGAVGYFSGRRMIDLAGLVTPEVVPFMRDETSLAEYLDSKGVDYLVTFPDWYADLPEGKPIVYQTTGLFSPAQGGTNMTVYRWRAP</sequence>
<proteinExistence type="predicted"/>
<keyword evidence="1" id="KW-0812">Transmembrane</keyword>
<evidence type="ECO:0000313" key="2">
    <source>
        <dbReference type="EMBL" id="GAP14630.1"/>
    </source>
</evidence>
<evidence type="ECO:0000256" key="1">
    <source>
        <dbReference type="SAM" id="Phobius"/>
    </source>
</evidence>
<gene>
    <name evidence="2" type="ORF">LARV_02403</name>
</gene>
<keyword evidence="1" id="KW-1133">Transmembrane helix</keyword>
<dbReference type="AlphaFoldDB" id="A0A0S7BJH5"/>
<keyword evidence="3" id="KW-1185">Reference proteome</keyword>
<feature type="transmembrane region" description="Helical" evidence="1">
    <location>
        <begin position="317"/>
        <end position="336"/>
    </location>
</feature>
<feature type="transmembrane region" description="Helical" evidence="1">
    <location>
        <begin position="164"/>
        <end position="194"/>
    </location>
</feature>
<feature type="transmembrane region" description="Helical" evidence="1">
    <location>
        <begin position="135"/>
        <end position="158"/>
    </location>
</feature>
<name>A0A0S7BJH5_9CHLR</name>
<keyword evidence="1" id="KW-0472">Membrane</keyword>
<feature type="transmembrane region" description="Helical" evidence="1">
    <location>
        <begin position="206"/>
        <end position="227"/>
    </location>
</feature>
<feature type="transmembrane region" description="Helical" evidence="1">
    <location>
        <begin position="348"/>
        <end position="369"/>
    </location>
</feature>
<dbReference type="OrthoDB" id="151278at2"/>
<dbReference type="Proteomes" id="UP000055060">
    <property type="component" value="Unassembled WGS sequence"/>
</dbReference>
<dbReference type="RefSeq" id="WP_075073872.1">
    <property type="nucleotide sequence ID" value="NZ_DF967972.1"/>
</dbReference>